<evidence type="ECO:0000313" key="3">
    <source>
        <dbReference type="Proteomes" id="UP000472580"/>
    </source>
</evidence>
<protein>
    <submittedName>
        <fullName evidence="2">DUF3251 domain-containing protein</fullName>
    </submittedName>
</protein>
<sequence>MFLKPFVIFAVGVITFVAAEVFAYAQPATAEPTAPAVSLSSRVKSLTETVQTLEKRIQNLENQTIYNSAALIPGDTKLQSIRSGSAVFLMSIDKPQATADGSEFTLTVVNPQAITYTNINFDIRIFGKDANGNPQAYKTAHLLSRITPAFDAGTSNKFKFAVKGVKPDNFAAAYVATVTFGSVAASSAE</sequence>
<dbReference type="InterPro" id="IPR037125">
    <property type="entry name" value="YajI-like_sf"/>
</dbReference>
<dbReference type="RefSeq" id="WP_160336279.1">
    <property type="nucleotide sequence ID" value="NZ_CALPCV010000002.1"/>
</dbReference>
<feature type="coiled-coil region" evidence="1">
    <location>
        <begin position="36"/>
        <end position="63"/>
    </location>
</feature>
<gene>
    <name evidence="2" type="ORF">E5987_11775</name>
</gene>
<evidence type="ECO:0000256" key="1">
    <source>
        <dbReference type="SAM" id="Coils"/>
    </source>
</evidence>
<dbReference type="Proteomes" id="UP000472580">
    <property type="component" value="Unassembled WGS sequence"/>
</dbReference>
<comment type="caution">
    <text evidence="2">The sequence shown here is derived from an EMBL/GenBank/DDBJ whole genome shotgun (WGS) entry which is preliminary data.</text>
</comment>
<dbReference type="AlphaFoldDB" id="A0A6L6YLU9"/>
<proteinExistence type="predicted"/>
<evidence type="ECO:0000313" key="2">
    <source>
        <dbReference type="EMBL" id="MVX57863.1"/>
    </source>
</evidence>
<dbReference type="OrthoDB" id="9157280at2"/>
<name>A0A6L6YLU9_9BURK</name>
<accession>A0A6L6YLU9</accession>
<dbReference type="EMBL" id="WSRP01000052">
    <property type="protein sequence ID" value="MVX57863.1"/>
    <property type="molecule type" value="Genomic_DNA"/>
</dbReference>
<dbReference type="Gene3D" id="2.60.40.1620">
    <property type="entry name" value="Lipoprotein YajI-like"/>
    <property type="match status" value="1"/>
</dbReference>
<keyword evidence="1" id="KW-0175">Coiled coil</keyword>
<keyword evidence="3" id="KW-1185">Reference proteome</keyword>
<reference evidence="2 3" key="1">
    <citation type="submission" date="2019-12" db="EMBL/GenBank/DDBJ databases">
        <title>Microbes associate with the intestines of laboratory mice.</title>
        <authorList>
            <person name="Navarre W."/>
            <person name="Wong E."/>
        </authorList>
    </citation>
    <scope>NUCLEOTIDE SEQUENCE [LARGE SCALE GENOMIC DNA]</scope>
    <source>
        <strain evidence="2 3">NM82_D38</strain>
    </source>
</reference>
<organism evidence="2 3">
    <name type="scientific">Parasutterella muris</name>
    <dbReference type="NCBI Taxonomy" id="2565572"/>
    <lineage>
        <taxon>Bacteria</taxon>
        <taxon>Pseudomonadati</taxon>
        <taxon>Pseudomonadota</taxon>
        <taxon>Betaproteobacteria</taxon>
        <taxon>Burkholderiales</taxon>
        <taxon>Sutterellaceae</taxon>
        <taxon>Parasutterella</taxon>
    </lineage>
</organism>